<protein>
    <submittedName>
        <fullName evidence="2">Diguanylate cyclase (GGDEF) domain-containing protein</fullName>
    </submittedName>
</protein>
<keyword evidence="3" id="KW-1185">Reference proteome</keyword>
<organism evidence="2 3">
    <name type="scientific">Desulfovibrio litoralis DSM 11393</name>
    <dbReference type="NCBI Taxonomy" id="1121455"/>
    <lineage>
        <taxon>Bacteria</taxon>
        <taxon>Pseudomonadati</taxon>
        <taxon>Thermodesulfobacteriota</taxon>
        <taxon>Desulfovibrionia</taxon>
        <taxon>Desulfovibrionales</taxon>
        <taxon>Desulfovibrionaceae</taxon>
        <taxon>Desulfovibrio</taxon>
    </lineage>
</organism>
<dbReference type="PANTHER" id="PTHR33121">
    <property type="entry name" value="CYCLIC DI-GMP PHOSPHODIESTERASE PDEF"/>
    <property type="match status" value="1"/>
</dbReference>
<dbReference type="AlphaFoldDB" id="A0A1M7S7I8"/>
<dbReference type="Pfam" id="PF00990">
    <property type="entry name" value="GGDEF"/>
    <property type="match status" value="1"/>
</dbReference>
<dbReference type="RefSeq" id="WP_072696231.1">
    <property type="nucleotide sequence ID" value="NZ_FRDI01000003.1"/>
</dbReference>
<proteinExistence type="predicted"/>
<dbReference type="Gene3D" id="3.30.70.270">
    <property type="match status" value="1"/>
</dbReference>
<evidence type="ECO:0000313" key="3">
    <source>
        <dbReference type="Proteomes" id="UP000186469"/>
    </source>
</evidence>
<dbReference type="GO" id="GO:0071111">
    <property type="term" value="F:cyclic-guanylate-specific phosphodiesterase activity"/>
    <property type="evidence" value="ECO:0007669"/>
    <property type="project" value="InterPro"/>
</dbReference>
<dbReference type="Proteomes" id="UP000186469">
    <property type="component" value="Unassembled WGS sequence"/>
</dbReference>
<dbReference type="NCBIfam" id="TIGR00254">
    <property type="entry name" value="GGDEF"/>
    <property type="match status" value="1"/>
</dbReference>
<dbReference type="PROSITE" id="PS50887">
    <property type="entry name" value="GGDEF"/>
    <property type="match status" value="1"/>
</dbReference>
<dbReference type="PANTHER" id="PTHR33121:SF79">
    <property type="entry name" value="CYCLIC DI-GMP PHOSPHODIESTERASE PDED-RELATED"/>
    <property type="match status" value="1"/>
</dbReference>
<dbReference type="InterPro" id="IPR050706">
    <property type="entry name" value="Cyclic-di-GMP_PDE-like"/>
</dbReference>
<name>A0A1M7S7I8_9BACT</name>
<evidence type="ECO:0000259" key="1">
    <source>
        <dbReference type="PROSITE" id="PS50887"/>
    </source>
</evidence>
<evidence type="ECO:0000313" key="2">
    <source>
        <dbReference type="EMBL" id="SHN54345.1"/>
    </source>
</evidence>
<reference evidence="2 3" key="1">
    <citation type="submission" date="2016-12" db="EMBL/GenBank/DDBJ databases">
        <authorList>
            <person name="Song W.-J."/>
            <person name="Kurnit D.M."/>
        </authorList>
    </citation>
    <scope>NUCLEOTIDE SEQUENCE [LARGE SCALE GENOMIC DNA]</scope>
    <source>
        <strain evidence="2 3">DSM 11393</strain>
    </source>
</reference>
<dbReference type="CDD" id="cd01949">
    <property type="entry name" value="GGDEF"/>
    <property type="match status" value="1"/>
</dbReference>
<dbReference type="InterPro" id="IPR000160">
    <property type="entry name" value="GGDEF_dom"/>
</dbReference>
<gene>
    <name evidence="2" type="ORF">SAMN02745728_00524</name>
</gene>
<dbReference type="InterPro" id="IPR029787">
    <property type="entry name" value="Nucleotide_cyclase"/>
</dbReference>
<dbReference type="STRING" id="1121455.SAMN02745728_00524"/>
<dbReference type="SUPFAM" id="SSF55073">
    <property type="entry name" value="Nucleotide cyclase"/>
    <property type="match status" value="1"/>
</dbReference>
<accession>A0A1M7S7I8</accession>
<dbReference type="SMART" id="SM00267">
    <property type="entry name" value="GGDEF"/>
    <property type="match status" value="1"/>
</dbReference>
<dbReference type="InterPro" id="IPR043128">
    <property type="entry name" value="Rev_trsase/Diguanyl_cyclase"/>
</dbReference>
<dbReference type="OrthoDB" id="9790367at2"/>
<dbReference type="EMBL" id="FRDI01000003">
    <property type="protein sequence ID" value="SHN54345.1"/>
    <property type="molecule type" value="Genomic_DNA"/>
</dbReference>
<sequence>MDKKNNHHTMGKAPFSISKSETVSSSCVDNTLGLDLANLAQAMRETIGLKNNSGDASIQNFVKQRKNILAIFHLVDHLDLEDWYDLVKQHDLSGWLALELSSPTNYSLKAMLDSIEGQIYSKSVDPTTGLANNTVFIRELSHELQRASRAGTEMSLALIEIDDPAQPSTIKINEIYRKFAEHCIAQLRNYETAARLDENRFAIILPASSAIKAQIMIGRLLSNFREEVFRPTDSHPISFTFSAGIATYGGRLTVPTVEEAICMADLPLRTAQLKGGNTIILSNVKPDTHSDRATLVHSNEKQFLFSGIE</sequence>
<feature type="domain" description="GGDEF" evidence="1">
    <location>
        <begin position="152"/>
        <end position="284"/>
    </location>
</feature>